<proteinExistence type="predicted"/>
<feature type="non-terminal residue" evidence="1">
    <location>
        <position position="47"/>
    </location>
</feature>
<name>A0ABN7XL76_GIGMA</name>
<organism evidence="1 2">
    <name type="scientific">Gigaspora margarita</name>
    <dbReference type="NCBI Taxonomy" id="4874"/>
    <lineage>
        <taxon>Eukaryota</taxon>
        <taxon>Fungi</taxon>
        <taxon>Fungi incertae sedis</taxon>
        <taxon>Mucoromycota</taxon>
        <taxon>Glomeromycotina</taxon>
        <taxon>Glomeromycetes</taxon>
        <taxon>Diversisporales</taxon>
        <taxon>Gigasporaceae</taxon>
        <taxon>Gigaspora</taxon>
    </lineage>
</organism>
<keyword evidence="2" id="KW-1185">Reference proteome</keyword>
<feature type="non-terminal residue" evidence="1">
    <location>
        <position position="1"/>
    </location>
</feature>
<dbReference type="EMBL" id="CAJVQB010155452">
    <property type="protein sequence ID" value="CAG8856024.1"/>
    <property type="molecule type" value="Genomic_DNA"/>
</dbReference>
<evidence type="ECO:0000313" key="2">
    <source>
        <dbReference type="Proteomes" id="UP000789901"/>
    </source>
</evidence>
<evidence type="ECO:0000313" key="1">
    <source>
        <dbReference type="EMBL" id="CAG8856024.1"/>
    </source>
</evidence>
<comment type="caution">
    <text evidence="1">The sequence shown here is derived from an EMBL/GenBank/DDBJ whole genome shotgun (WGS) entry which is preliminary data.</text>
</comment>
<protein>
    <submittedName>
        <fullName evidence="1">30465_t:CDS:1</fullName>
    </submittedName>
</protein>
<gene>
    <name evidence="1" type="ORF">GMARGA_LOCUS44845</name>
</gene>
<dbReference type="Proteomes" id="UP000789901">
    <property type="component" value="Unassembled WGS sequence"/>
</dbReference>
<sequence length="47" mass="5296">APCLNRALYNEKKYWALCYVSKVFTAGMQSTQRVEGQNAIIKNSVNS</sequence>
<accession>A0ABN7XL76</accession>
<reference evidence="1 2" key="1">
    <citation type="submission" date="2021-06" db="EMBL/GenBank/DDBJ databases">
        <authorList>
            <person name="Kallberg Y."/>
            <person name="Tangrot J."/>
            <person name="Rosling A."/>
        </authorList>
    </citation>
    <scope>NUCLEOTIDE SEQUENCE [LARGE SCALE GENOMIC DNA]</scope>
    <source>
        <strain evidence="1 2">120-4 pot B 10/14</strain>
    </source>
</reference>